<feature type="compositionally biased region" description="Low complexity" evidence="1">
    <location>
        <begin position="288"/>
        <end position="303"/>
    </location>
</feature>
<keyword evidence="2" id="KW-1133">Transmembrane helix</keyword>
<feature type="transmembrane region" description="Helical" evidence="2">
    <location>
        <begin position="6"/>
        <end position="29"/>
    </location>
</feature>
<evidence type="ECO:0000256" key="1">
    <source>
        <dbReference type="SAM" id="MobiDB-lite"/>
    </source>
</evidence>
<dbReference type="STRING" id="1802315.A3F51_01775"/>
<accession>A0A1G2MYH2</accession>
<feature type="compositionally biased region" description="Polar residues" evidence="1">
    <location>
        <begin position="257"/>
        <end position="267"/>
    </location>
</feature>
<reference evidence="3 4" key="1">
    <citation type="journal article" date="2016" name="Nat. Commun.">
        <title>Thousands of microbial genomes shed light on interconnected biogeochemical processes in an aquifer system.</title>
        <authorList>
            <person name="Anantharaman K."/>
            <person name="Brown C.T."/>
            <person name="Hug L.A."/>
            <person name="Sharon I."/>
            <person name="Castelle C.J."/>
            <person name="Probst A.J."/>
            <person name="Thomas B.C."/>
            <person name="Singh A."/>
            <person name="Wilkins M.J."/>
            <person name="Karaoz U."/>
            <person name="Brodie E.L."/>
            <person name="Williams K.H."/>
            <person name="Hubbard S.S."/>
            <person name="Banfield J.F."/>
        </authorList>
    </citation>
    <scope>NUCLEOTIDE SEQUENCE [LARGE SCALE GENOMIC DNA]</scope>
</reference>
<organism evidence="3 4">
    <name type="scientific">Candidatus Taylorbacteria bacterium RIFCSPHIGHO2_12_FULL_45_16</name>
    <dbReference type="NCBI Taxonomy" id="1802315"/>
    <lineage>
        <taxon>Bacteria</taxon>
        <taxon>Candidatus Tayloriibacteriota</taxon>
    </lineage>
</organism>
<keyword evidence="2" id="KW-0812">Transmembrane</keyword>
<evidence type="ECO:0000256" key="2">
    <source>
        <dbReference type="SAM" id="Phobius"/>
    </source>
</evidence>
<sequence length="333" mass="36017">MKSVFLQPTVIVASLFILVLVGGGVYGGIRIYSNARDKDALVERAQQLATGHASAEQIAAELIKARETARAEGQRLNLFVNYPSSPDALAAVREEIYENVFNVLIPKTEAILTNIETSKMASAMPQAILKSKIETDQKHVRVILAEWQNLIGNPISNSNPATAIQVAQYATEVKAYVQELQQLVQQLTPDNSGLTPTEIVAEVEAINEIVAEIEQAILDLSQTTVPPAVVNQQQEDLNDAQNQVNELEQELEDVTNPPDTQVSNQNPIIPPISGQGNEIPSSDSGTLPTDSNQTPSSQTSSQNLPGTPYIPPVPYIDPSKPKLIEGANTELVD</sequence>
<feature type="compositionally biased region" description="Polar residues" evidence="1">
    <location>
        <begin position="274"/>
        <end position="287"/>
    </location>
</feature>
<protein>
    <submittedName>
        <fullName evidence="3">Uncharacterized protein</fullName>
    </submittedName>
</protein>
<dbReference type="EMBL" id="MHRT01000006">
    <property type="protein sequence ID" value="OHA28976.1"/>
    <property type="molecule type" value="Genomic_DNA"/>
</dbReference>
<keyword evidence="2" id="KW-0472">Membrane</keyword>
<evidence type="ECO:0000313" key="4">
    <source>
        <dbReference type="Proteomes" id="UP000178089"/>
    </source>
</evidence>
<dbReference type="AlphaFoldDB" id="A0A1G2MYH2"/>
<feature type="region of interest" description="Disordered" evidence="1">
    <location>
        <begin position="249"/>
        <end position="333"/>
    </location>
</feature>
<comment type="caution">
    <text evidence="3">The sequence shown here is derived from an EMBL/GenBank/DDBJ whole genome shotgun (WGS) entry which is preliminary data.</text>
</comment>
<evidence type="ECO:0000313" key="3">
    <source>
        <dbReference type="EMBL" id="OHA28976.1"/>
    </source>
</evidence>
<gene>
    <name evidence="3" type="ORF">A3F51_01775</name>
</gene>
<proteinExistence type="predicted"/>
<name>A0A1G2MYH2_9BACT</name>
<dbReference type="Proteomes" id="UP000178089">
    <property type="component" value="Unassembled WGS sequence"/>
</dbReference>